<comment type="caution">
    <text evidence="2">The sequence shown here is derived from an EMBL/GenBank/DDBJ whole genome shotgun (WGS) entry which is preliminary data.</text>
</comment>
<gene>
    <name evidence="2" type="ORF">GMJLKIPL_2431</name>
</gene>
<reference evidence="2" key="1">
    <citation type="journal article" date="2021" name="Front. Microbiol.">
        <title>Comprehensive Comparative Genomics and Phenotyping of Methylobacterium Species.</title>
        <authorList>
            <person name="Alessa O."/>
            <person name="Ogura Y."/>
            <person name="Fujitani Y."/>
            <person name="Takami H."/>
            <person name="Hayashi T."/>
            <person name="Sahin N."/>
            <person name="Tani A."/>
        </authorList>
    </citation>
    <scope>NUCLEOTIDE SEQUENCE</scope>
    <source>
        <strain evidence="2">DSM 17168</strain>
    </source>
</reference>
<dbReference type="Gene3D" id="3.90.70.10">
    <property type="entry name" value="Cysteine proteinases"/>
    <property type="match status" value="1"/>
</dbReference>
<reference evidence="2" key="2">
    <citation type="submission" date="2021-08" db="EMBL/GenBank/DDBJ databases">
        <authorList>
            <person name="Tani A."/>
            <person name="Ola A."/>
            <person name="Ogura Y."/>
            <person name="Katsura K."/>
            <person name="Hayashi T."/>
        </authorList>
    </citation>
    <scope>NUCLEOTIDE SEQUENCE</scope>
    <source>
        <strain evidence="2">DSM 17168</strain>
    </source>
</reference>
<sequence length="54" mass="5775">MRRLLPSLSGQGLSRLLPRWPGAGRVRRTPTILQMEAVECGAAALAMVLAHHGA</sequence>
<dbReference type="Pfam" id="PF03412">
    <property type="entry name" value="Peptidase_C39"/>
    <property type="match status" value="1"/>
</dbReference>
<name>A0ABQ4SBV8_9HYPH</name>
<feature type="domain" description="Peptidase C39" evidence="1">
    <location>
        <begin position="29"/>
        <end position="53"/>
    </location>
</feature>
<evidence type="ECO:0000313" key="2">
    <source>
        <dbReference type="EMBL" id="GJE00509.1"/>
    </source>
</evidence>
<evidence type="ECO:0000313" key="3">
    <source>
        <dbReference type="Proteomes" id="UP001055153"/>
    </source>
</evidence>
<organism evidence="2 3">
    <name type="scientific">Methylobacterium isbiliense</name>
    <dbReference type="NCBI Taxonomy" id="315478"/>
    <lineage>
        <taxon>Bacteria</taxon>
        <taxon>Pseudomonadati</taxon>
        <taxon>Pseudomonadota</taxon>
        <taxon>Alphaproteobacteria</taxon>
        <taxon>Hyphomicrobiales</taxon>
        <taxon>Methylobacteriaceae</taxon>
        <taxon>Methylobacterium</taxon>
    </lineage>
</organism>
<proteinExistence type="predicted"/>
<dbReference type="InterPro" id="IPR005074">
    <property type="entry name" value="Peptidase_C39"/>
</dbReference>
<keyword evidence="3" id="KW-1185">Reference proteome</keyword>
<accession>A0ABQ4SBV8</accession>
<dbReference type="Proteomes" id="UP001055153">
    <property type="component" value="Unassembled WGS sequence"/>
</dbReference>
<protein>
    <recommendedName>
        <fullName evidence="1">Peptidase C39 domain-containing protein</fullName>
    </recommendedName>
</protein>
<dbReference type="EMBL" id="BPQQ01000027">
    <property type="protein sequence ID" value="GJE00509.1"/>
    <property type="molecule type" value="Genomic_DNA"/>
</dbReference>
<evidence type="ECO:0000259" key="1">
    <source>
        <dbReference type="Pfam" id="PF03412"/>
    </source>
</evidence>